<reference evidence="4" key="1">
    <citation type="submission" date="2016-11" db="EMBL/GenBank/DDBJ databases">
        <authorList>
            <person name="Varghese N."/>
            <person name="Submissions S."/>
        </authorList>
    </citation>
    <scope>NUCLEOTIDE SEQUENCE [LARGE SCALE GENOMIC DNA]</scope>
    <source>
        <strain evidence="4">DSM 19741</strain>
    </source>
</reference>
<accession>A0A1M5K6V6</accession>
<proteinExistence type="predicted"/>
<dbReference type="Pfam" id="PF02371">
    <property type="entry name" value="Transposase_20"/>
    <property type="match status" value="1"/>
</dbReference>
<evidence type="ECO:0000313" key="4">
    <source>
        <dbReference type="Proteomes" id="UP000184036"/>
    </source>
</evidence>
<name>A0A1M5K6V6_9FLAO</name>
<dbReference type="GO" id="GO:0004803">
    <property type="term" value="F:transposase activity"/>
    <property type="evidence" value="ECO:0007669"/>
    <property type="project" value="InterPro"/>
</dbReference>
<dbReference type="OrthoDB" id="964423at2"/>
<dbReference type="NCBIfam" id="NF033542">
    <property type="entry name" value="transpos_IS110"/>
    <property type="match status" value="1"/>
</dbReference>
<dbReference type="AlphaFoldDB" id="A0A1M5K6V6"/>
<sequence length="358" mass="40948">MSTQITTSPKVYIGLDIHKKTWTVSIQTDLFFHKTYLMPSKSSDLEEYVNKNFHNHEVYLVYEAGCCGFSVARYFLNLAWNVLVVNPADVKTGNKERYQKTDALDAKNLSNQLKSGTLKGINIPTEAEDQFTSLARHRTQVTKKLRATKLQIKSLLLFHGIGIPEEYDNSNWPNGFIEWLEKLNFSTICGDLALQGKIRMLKFIKSEYLEIANQMRAYCRKEHKEDYNLLKSIPGIGGFLASVIIAECGDLRRFNTEGQFASFIGIVPGMHDSGGSEKCLGITPRSRSQLRSYLIEAAWIAVRKDLEMQQYYRKHQGKNVKNIIIKVAHKMTRRILSVVKTQTPCQINKNMILEKQEV</sequence>
<feature type="domain" description="Transposase IS110-like N-terminal" evidence="1">
    <location>
        <begin position="13"/>
        <end position="157"/>
    </location>
</feature>
<feature type="domain" description="Transposase IS116/IS110/IS902 C-terminal" evidence="2">
    <location>
        <begin position="228"/>
        <end position="313"/>
    </location>
</feature>
<dbReference type="GO" id="GO:0006313">
    <property type="term" value="P:DNA transposition"/>
    <property type="evidence" value="ECO:0007669"/>
    <property type="project" value="InterPro"/>
</dbReference>
<evidence type="ECO:0000259" key="1">
    <source>
        <dbReference type="Pfam" id="PF01548"/>
    </source>
</evidence>
<dbReference type="RefSeq" id="WP_072994040.1">
    <property type="nucleotide sequence ID" value="NZ_FQWE01000023.1"/>
</dbReference>
<evidence type="ECO:0000313" key="3">
    <source>
        <dbReference type="EMBL" id="SHG47983.1"/>
    </source>
</evidence>
<organism evidence="3 4">
    <name type="scientific">Flavobacterium segetis</name>
    <dbReference type="NCBI Taxonomy" id="271157"/>
    <lineage>
        <taxon>Bacteria</taxon>
        <taxon>Pseudomonadati</taxon>
        <taxon>Bacteroidota</taxon>
        <taxon>Flavobacteriia</taxon>
        <taxon>Flavobacteriales</taxon>
        <taxon>Flavobacteriaceae</taxon>
        <taxon>Flavobacterium</taxon>
    </lineage>
</organism>
<dbReference type="InterPro" id="IPR003346">
    <property type="entry name" value="Transposase_20"/>
</dbReference>
<evidence type="ECO:0000259" key="2">
    <source>
        <dbReference type="Pfam" id="PF02371"/>
    </source>
</evidence>
<dbReference type="Pfam" id="PF01548">
    <property type="entry name" value="DEDD_Tnp_IS110"/>
    <property type="match status" value="1"/>
</dbReference>
<dbReference type="PANTHER" id="PTHR33055">
    <property type="entry name" value="TRANSPOSASE FOR INSERTION SEQUENCE ELEMENT IS1111A"/>
    <property type="match status" value="1"/>
</dbReference>
<dbReference type="EMBL" id="FQWE01000023">
    <property type="protein sequence ID" value="SHG47983.1"/>
    <property type="molecule type" value="Genomic_DNA"/>
</dbReference>
<dbReference type="Proteomes" id="UP000184036">
    <property type="component" value="Unassembled WGS sequence"/>
</dbReference>
<dbReference type="InterPro" id="IPR002525">
    <property type="entry name" value="Transp_IS110-like_N"/>
</dbReference>
<dbReference type="GO" id="GO:0003677">
    <property type="term" value="F:DNA binding"/>
    <property type="evidence" value="ECO:0007669"/>
    <property type="project" value="InterPro"/>
</dbReference>
<dbReference type="PANTHER" id="PTHR33055:SF15">
    <property type="entry name" value="TRANSPOSASE-RELATED"/>
    <property type="match status" value="1"/>
</dbReference>
<protein>
    <submittedName>
        <fullName evidence="3">Transposase</fullName>
    </submittedName>
</protein>
<keyword evidence="4" id="KW-1185">Reference proteome</keyword>
<gene>
    <name evidence="3" type="ORF">SAMN05444396_1231</name>
</gene>
<dbReference type="InterPro" id="IPR047650">
    <property type="entry name" value="Transpos_IS110"/>
</dbReference>